<evidence type="ECO:0000256" key="4">
    <source>
        <dbReference type="HAMAP-Rule" id="MF_00688"/>
    </source>
</evidence>
<dbReference type="EMBL" id="LXSF01000001">
    <property type="protein sequence ID" value="OAM18235.1"/>
    <property type="molecule type" value="Genomic_DNA"/>
</dbReference>
<keyword evidence="2 4" id="KW-0808">Transferase</keyword>
<proteinExistence type="inferred from homology"/>
<dbReference type="InterPro" id="IPR004616">
    <property type="entry name" value="Leu/Phe-tRNA_Trfase"/>
</dbReference>
<dbReference type="InterPro" id="IPR042221">
    <property type="entry name" value="Leu/Phe-tRNA_Trfase_N"/>
</dbReference>
<evidence type="ECO:0000256" key="2">
    <source>
        <dbReference type="ARBA" id="ARBA00022679"/>
    </source>
</evidence>
<dbReference type="GO" id="GO:0030163">
    <property type="term" value="P:protein catabolic process"/>
    <property type="evidence" value="ECO:0007669"/>
    <property type="project" value="UniProtKB-UniRule"/>
</dbReference>
<dbReference type="InterPro" id="IPR042203">
    <property type="entry name" value="Leu/Phe-tRNA_Trfase_C"/>
</dbReference>
<comment type="caution">
    <text evidence="5">The sequence shown here is derived from an EMBL/GenBank/DDBJ whole genome shotgun (WGS) entry which is preliminary data.</text>
</comment>
<keyword evidence="3 4" id="KW-0012">Acyltransferase</keyword>
<dbReference type="HAMAP" id="MF_00688">
    <property type="entry name" value="Leu_Phe_trans"/>
    <property type="match status" value="1"/>
</dbReference>
<dbReference type="GO" id="GO:0005737">
    <property type="term" value="C:cytoplasm"/>
    <property type="evidence" value="ECO:0007669"/>
    <property type="project" value="UniProtKB-SubCell"/>
</dbReference>
<evidence type="ECO:0000256" key="1">
    <source>
        <dbReference type="ARBA" id="ARBA00022490"/>
    </source>
</evidence>
<reference evidence="6" key="1">
    <citation type="submission" date="2016-05" db="EMBL/GenBank/DDBJ databases">
        <title>Draft genome of Corynebacterium afermentans subsp. afermentans LCDC 88199T.</title>
        <authorList>
            <person name="Bernier A.-M."/>
            <person name="Bernard K."/>
        </authorList>
    </citation>
    <scope>NUCLEOTIDE SEQUENCE [LARGE SCALE GENOMIC DNA]</scope>
    <source>
        <strain evidence="6">NML01-0328</strain>
    </source>
</reference>
<dbReference type="AlphaFoldDB" id="A0A1A9RIT6"/>
<dbReference type="GO" id="GO:0008914">
    <property type="term" value="F:leucyl-tRNA--protein transferase activity"/>
    <property type="evidence" value="ECO:0007669"/>
    <property type="project" value="UniProtKB-UniRule"/>
</dbReference>
<gene>
    <name evidence="4" type="primary">aat</name>
    <name evidence="5" type="ORF">A7P85_00700</name>
</gene>
<comment type="similarity">
    <text evidence="4">Belongs to the L/F-transferase family.</text>
</comment>
<dbReference type="InterPro" id="IPR016181">
    <property type="entry name" value="Acyl_CoA_acyltransferase"/>
</dbReference>
<comment type="catalytic activity">
    <reaction evidence="4">
        <text>N-terminal L-arginyl-[protein] + L-leucyl-tRNA(Leu) = N-terminal L-leucyl-L-arginyl-[protein] + tRNA(Leu) + H(+)</text>
        <dbReference type="Rhea" id="RHEA:50416"/>
        <dbReference type="Rhea" id="RHEA-COMP:9613"/>
        <dbReference type="Rhea" id="RHEA-COMP:9622"/>
        <dbReference type="Rhea" id="RHEA-COMP:12672"/>
        <dbReference type="Rhea" id="RHEA-COMP:12673"/>
        <dbReference type="ChEBI" id="CHEBI:15378"/>
        <dbReference type="ChEBI" id="CHEBI:64719"/>
        <dbReference type="ChEBI" id="CHEBI:78442"/>
        <dbReference type="ChEBI" id="CHEBI:78494"/>
        <dbReference type="ChEBI" id="CHEBI:133044"/>
        <dbReference type="EC" id="2.3.2.6"/>
    </reaction>
</comment>
<dbReference type="PANTHER" id="PTHR30098:SF2">
    <property type="entry name" value="LEUCYL_PHENYLALANYL-TRNA--PROTEIN TRANSFERASE"/>
    <property type="match status" value="1"/>
</dbReference>
<dbReference type="SUPFAM" id="SSF55729">
    <property type="entry name" value="Acyl-CoA N-acyltransferases (Nat)"/>
    <property type="match status" value="1"/>
</dbReference>
<sequence length="249" mass="27807">MAHNIPLLPEGCLQFPDPRLAIAEHDGLVAVSRDLTAQRLLAAYQQGIFPWFEEDGLFFWFATAPRTVLLPQRLHVGRSLAKAMRNRHYAVTVNQNFPAVISACAATPRPHQGGSWIAPAFQVAYNELHRIGHAHSFECWYPDEGGHLLLAGGLYGVQIGRVFFGESMFAWQNDASKIAFAHAVPFLQRCGIALIDCQQDTPHLARFGSELMAFDDFQAELNRLTAQTLVEPIGQRLLQQQGAWFGKEE</sequence>
<protein>
    <recommendedName>
        <fullName evidence="4">Leucyl/phenylalanyl-tRNA--protein transferase</fullName>
        <ecNumber evidence="4">2.3.2.6</ecNumber>
    </recommendedName>
    <alternativeName>
        <fullName evidence="4">L/F-transferase</fullName>
    </alternativeName>
    <alternativeName>
        <fullName evidence="4">Leucyltransferase</fullName>
    </alternativeName>
    <alternativeName>
        <fullName evidence="4">Phenyalanyltransferase</fullName>
    </alternativeName>
</protein>
<dbReference type="PANTHER" id="PTHR30098">
    <property type="entry name" value="LEUCYL/PHENYLALANYL-TRNA--PROTEIN TRANSFERASE"/>
    <property type="match status" value="1"/>
</dbReference>
<dbReference type="RefSeq" id="WP_064103964.1">
    <property type="nucleotide sequence ID" value="NZ_LXSF01000001.1"/>
</dbReference>
<evidence type="ECO:0000313" key="5">
    <source>
        <dbReference type="EMBL" id="OAM18235.1"/>
    </source>
</evidence>
<comment type="subcellular location">
    <subcellularLocation>
        <location evidence="4">Cytoplasm</location>
    </subcellularLocation>
</comment>
<dbReference type="EC" id="2.3.2.6" evidence="4"/>
<dbReference type="Proteomes" id="UP000078003">
    <property type="component" value="Unassembled WGS sequence"/>
</dbReference>
<dbReference type="Gene3D" id="3.30.70.3550">
    <property type="entry name" value="Leucyl/phenylalanyl-tRNA-protein transferase, N-terminal domain"/>
    <property type="match status" value="1"/>
</dbReference>
<comment type="function">
    <text evidence="4">Functions in the N-end rule pathway of protein degradation where it conjugates Leu, Phe and, less efficiently, Met from aminoacyl-tRNAs to the N-termini of proteins containing an N-terminal arginine or lysine.</text>
</comment>
<comment type="catalytic activity">
    <reaction evidence="4">
        <text>L-phenylalanyl-tRNA(Phe) + an N-terminal L-alpha-aminoacyl-[protein] = an N-terminal L-phenylalanyl-L-alpha-aminoacyl-[protein] + tRNA(Phe)</text>
        <dbReference type="Rhea" id="RHEA:43632"/>
        <dbReference type="Rhea" id="RHEA-COMP:9668"/>
        <dbReference type="Rhea" id="RHEA-COMP:9699"/>
        <dbReference type="Rhea" id="RHEA-COMP:10636"/>
        <dbReference type="Rhea" id="RHEA-COMP:10637"/>
        <dbReference type="ChEBI" id="CHEBI:78442"/>
        <dbReference type="ChEBI" id="CHEBI:78531"/>
        <dbReference type="ChEBI" id="CHEBI:78597"/>
        <dbReference type="ChEBI" id="CHEBI:83561"/>
        <dbReference type="EC" id="2.3.2.6"/>
    </reaction>
</comment>
<evidence type="ECO:0000313" key="6">
    <source>
        <dbReference type="Proteomes" id="UP000078003"/>
    </source>
</evidence>
<comment type="catalytic activity">
    <reaction evidence="4">
        <text>N-terminal L-lysyl-[protein] + L-leucyl-tRNA(Leu) = N-terminal L-leucyl-L-lysyl-[protein] + tRNA(Leu) + H(+)</text>
        <dbReference type="Rhea" id="RHEA:12340"/>
        <dbReference type="Rhea" id="RHEA-COMP:9613"/>
        <dbReference type="Rhea" id="RHEA-COMP:9622"/>
        <dbReference type="Rhea" id="RHEA-COMP:12670"/>
        <dbReference type="Rhea" id="RHEA-COMP:12671"/>
        <dbReference type="ChEBI" id="CHEBI:15378"/>
        <dbReference type="ChEBI" id="CHEBI:65249"/>
        <dbReference type="ChEBI" id="CHEBI:78442"/>
        <dbReference type="ChEBI" id="CHEBI:78494"/>
        <dbReference type="ChEBI" id="CHEBI:133043"/>
        <dbReference type="EC" id="2.3.2.6"/>
    </reaction>
</comment>
<dbReference type="Pfam" id="PF03588">
    <property type="entry name" value="Leu_Phe_trans"/>
    <property type="match status" value="1"/>
</dbReference>
<organism evidence="5 6">
    <name type="scientific">Eikenella corrodens</name>
    <dbReference type="NCBI Taxonomy" id="539"/>
    <lineage>
        <taxon>Bacteria</taxon>
        <taxon>Pseudomonadati</taxon>
        <taxon>Pseudomonadota</taxon>
        <taxon>Betaproteobacteria</taxon>
        <taxon>Neisseriales</taxon>
        <taxon>Neisseriaceae</taxon>
        <taxon>Eikenella</taxon>
    </lineage>
</organism>
<dbReference type="Gene3D" id="3.40.630.70">
    <property type="entry name" value="Leucyl/phenylalanyl-tRNA-protein transferase, C-terminal domain"/>
    <property type="match status" value="1"/>
</dbReference>
<evidence type="ECO:0000256" key="3">
    <source>
        <dbReference type="ARBA" id="ARBA00023315"/>
    </source>
</evidence>
<keyword evidence="1 4" id="KW-0963">Cytoplasm</keyword>
<name>A0A1A9RIT6_EIKCO</name>
<dbReference type="NCBIfam" id="TIGR00667">
    <property type="entry name" value="aat"/>
    <property type="match status" value="1"/>
</dbReference>
<accession>A0A1A9RIT6</accession>